<evidence type="ECO:0000313" key="3">
    <source>
        <dbReference type="EMBL" id="TLH56671.1"/>
    </source>
</evidence>
<reference evidence="2 4" key="3">
    <citation type="journal article" date="2019" name="Sci. Rep.">
        <title>Insight into the biology of Mycobacterium mucogenicum and Mycobacterium neoaurum clade members.</title>
        <authorList>
            <person name="Behra P.R.K."/>
            <person name="Pettersson B.M.F."/>
            <person name="Ramesh M."/>
            <person name="Dasgupta S."/>
            <person name="Kirsebom L.A."/>
        </authorList>
    </citation>
    <scope>NUCLEOTIDE SEQUENCE [LARGE SCALE GENOMIC DNA]</scope>
    <source>
        <strain evidence="2 4">DSM 44124</strain>
    </source>
</reference>
<evidence type="ECO:0000259" key="1">
    <source>
        <dbReference type="Pfam" id="PF14864"/>
    </source>
</evidence>
<dbReference type="AlphaFoldDB" id="A0A8H2PJ90"/>
<organism evidence="3">
    <name type="scientific">Mycolicibacterium mucogenicum DSM 44124</name>
    <dbReference type="NCBI Taxonomy" id="1226753"/>
    <lineage>
        <taxon>Bacteria</taxon>
        <taxon>Bacillati</taxon>
        <taxon>Actinomycetota</taxon>
        <taxon>Actinomycetes</taxon>
        <taxon>Mycobacteriales</taxon>
        <taxon>Mycobacteriaceae</taxon>
        <taxon>Mycolicibacterium</taxon>
    </lineage>
</organism>
<name>A0A8H2PJ90_MYCMU</name>
<dbReference type="Gene3D" id="3.30.1050.10">
    <property type="entry name" value="SCP2 sterol-binding domain"/>
    <property type="match status" value="1"/>
</dbReference>
<sequence length="48" mass="5309">MSEVQLGKVKLADAISANNVTVEGKRQSVDEFVGLLDTFQLWFNIVTP</sequence>
<dbReference type="SUPFAM" id="SSF55718">
    <property type="entry name" value="SCP-like"/>
    <property type="match status" value="1"/>
</dbReference>
<protein>
    <recommendedName>
        <fullName evidence="1">Alkyl sulfatase C-terminal domain-containing protein</fullName>
    </recommendedName>
</protein>
<dbReference type="GeneID" id="76728972"/>
<dbReference type="Pfam" id="PF14864">
    <property type="entry name" value="Alkyl_sulf_C"/>
    <property type="match status" value="1"/>
</dbReference>
<proteinExistence type="predicted"/>
<accession>A0A8H2PJ90</accession>
<keyword evidence="4" id="KW-1185">Reference proteome</keyword>
<evidence type="ECO:0000313" key="4">
    <source>
        <dbReference type="Proteomes" id="UP000309231"/>
    </source>
</evidence>
<dbReference type="KEGG" id="mmuc:C1S78_028825"/>
<dbReference type="EMBL" id="POTL01000001">
    <property type="protein sequence ID" value="TLH56671.1"/>
    <property type="molecule type" value="Genomic_DNA"/>
</dbReference>
<reference evidence="2 4" key="2">
    <citation type="journal article" date="2019" name="BMC Evol. Biol.">
        <title>Comparative genomics of Mycobacterium mucogenicum and Mycobacterium neoaurum clade members emphasizing tRNA and non-coding RNA.</title>
        <authorList>
            <person name="Behra P.R.K."/>
            <person name="Pettersson B.M.F."/>
            <person name="Das S."/>
            <person name="Dasgupta S."/>
            <person name="Kirsebom L.A."/>
        </authorList>
    </citation>
    <scope>NUCLEOTIDE SEQUENCE [LARGE SCALE GENOMIC DNA]</scope>
    <source>
        <strain evidence="2 4">DSM 44124</strain>
    </source>
</reference>
<dbReference type="InterPro" id="IPR029229">
    <property type="entry name" value="Alkyl_sulf_C"/>
</dbReference>
<reference evidence="3" key="1">
    <citation type="submission" date="2018-01" db="EMBL/GenBank/DDBJ databases">
        <title>Comparative genomics of Mycobacterium mucogenicum and Mycobacterium neoaurum clade members emphasizing tRNA and non-coding RNA.</title>
        <authorList>
            <person name="Behra P.R.K."/>
            <person name="Pettersson B.M.F."/>
            <person name="Das S."/>
            <person name="Dasgupta S."/>
            <person name="Kirsebom L.A."/>
        </authorList>
    </citation>
    <scope>NUCLEOTIDE SEQUENCE</scope>
    <source>
        <strain evidence="3">DSM 44124</strain>
    </source>
</reference>
<dbReference type="InterPro" id="IPR036527">
    <property type="entry name" value="SCP2_sterol-bd_dom_sf"/>
</dbReference>
<dbReference type="EMBL" id="CP062008">
    <property type="protein sequence ID" value="QPG69325.1"/>
    <property type="molecule type" value="Genomic_DNA"/>
</dbReference>
<feature type="domain" description="Alkyl sulfatase C-terminal" evidence="1">
    <location>
        <begin position="3"/>
        <end position="48"/>
    </location>
</feature>
<gene>
    <name evidence="2" type="ORF">C1S78_028825</name>
    <name evidence="3" type="ORF">C1S78_28750</name>
</gene>
<dbReference type="RefSeq" id="WP_082371316.1">
    <property type="nucleotide sequence ID" value="NZ_CP062008.1"/>
</dbReference>
<dbReference type="Proteomes" id="UP000309231">
    <property type="component" value="Chromosome"/>
</dbReference>
<evidence type="ECO:0000313" key="2">
    <source>
        <dbReference type="EMBL" id="QPG69325.1"/>
    </source>
</evidence>